<comment type="caution">
    <text evidence="2">The sequence shown here is derived from an EMBL/GenBank/DDBJ whole genome shotgun (WGS) entry which is preliminary data.</text>
</comment>
<dbReference type="Proteomes" id="UP001412067">
    <property type="component" value="Unassembled WGS sequence"/>
</dbReference>
<keyword evidence="3" id="KW-1185">Reference proteome</keyword>
<evidence type="ECO:0000313" key="3">
    <source>
        <dbReference type="Proteomes" id="UP001412067"/>
    </source>
</evidence>
<sequence length="63" mass="6752">MEEAGETLDNISVKVVGDKSAGEKPSDEGPAGESSRPKKKKKKGQVRQARPIDEEPSIAYPNS</sequence>
<proteinExistence type="predicted"/>
<accession>A0ABR2M084</accession>
<feature type="compositionally biased region" description="Basic and acidic residues" evidence="1">
    <location>
        <begin position="16"/>
        <end position="27"/>
    </location>
</feature>
<organism evidence="2 3">
    <name type="scientific">Platanthera guangdongensis</name>
    <dbReference type="NCBI Taxonomy" id="2320717"/>
    <lineage>
        <taxon>Eukaryota</taxon>
        <taxon>Viridiplantae</taxon>
        <taxon>Streptophyta</taxon>
        <taxon>Embryophyta</taxon>
        <taxon>Tracheophyta</taxon>
        <taxon>Spermatophyta</taxon>
        <taxon>Magnoliopsida</taxon>
        <taxon>Liliopsida</taxon>
        <taxon>Asparagales</taxon>
        <taxon>Orchidaceae</taxon>
        <taxon>Orchidoideae</taxon>
        <taxon>Orchideae</taxon>
        <taxon>Orchidinae</taxon>
        <taxon>Platanthera</taxon>
    </lineage>
</organism>
<gene>
    <name evidence="2" type="ORF">KSP40_PGU008746</name>
</gene>
<protein>
    <submittedName>
        <fullName evidence="2">Uncharacterized protein</fullName>
    </submittedName>
</protein>
<dbReference type="EMBL" id="JBBWWR010000013">
    <property type="protein sequence ID" value="KAK8955892.1"/>
    <property type="molecule type" value="Genomic_DNA"/>
</dbReference>
<feature type="region of interest" description="Disordered" evidence="1">
    <location>
        <begin position="1"/>
        <end position="63"/>
    </location>
</feature>
<reference evidence="2 3" key="1">
    <citation type="journal article" date="2022" name="Nat. Plants">
        <title>Genomes of leafy and leafless Platanthera orchids illuminate the evolution of mycoheterotrophy.</title>
        <authorList>
            <person name="Li M.H."/>
            <person name="Liu K.W."/>
            <person name="Li Z."/>
            <person name="Lu H.C."/>
            <person name="Ye Q.L."/>
            <person name="Zhang D."/>
            <person name="Wang J.Y."/>
            <person name="Li Y.F."/>
            <person name="Zhong Z.M."/>
            <person name="Liu X."/>
            <person name="Yu X."/>
            <person name="Liu D.K."/>
            <person name="Tu X.D."/>
            <person name="Liu B."/>
            <person name="Hao Y."/>
            <person name="Liao X.Y."/>
            <person name="Jiang Y.T."/>
            <person name="Sun W.H."/>
            <person name="Chen J."/>
            <person name="Chen Y.Q."/>
            <person name="Ai Y."/>
            <person name="Zhai J.W."/>
            <person name="Wu S.S."/>
            <person name="Zhou Z."/>
            <person name="Hsiao Y.Y."/>
            <person name="Wu W.L."/>
            <person name="Chen Y.Y."/>
            <person name="Lin Y.F."/>
            <person name="Hsu J.L."/>
            <person name="Li C.Y."/>
            <person name="Wang Z.W."/>
            <person name="Zhao X."/>
            <person name="Zhong W.Y."/>
            <person name="Ma X.K."/>
            <person name="Ma L."/>
            <person name="Huang J."/>
            <person name="Chen G.Z."/>
            <person name="Huang M.Z."/>
            <person name="Huang L."/>
            <person name="Peng D.H."/>
            <person name="Luo Y.B."/>
            <person name="Zou S.Q."/>
            <person name="Chen S.P."/>
            <person name="Lan S."/>
            <person name="Tsai W.C."/>
            <person name="Van de Peer Y."/>
            <person name="Liu Z.J."/>
        </authorList>
    </citation>
    <scope>NUCLEOTIDE SEQUENCE [LARGE SCALE GENOMIC DNA]</scope>
    <source>
        <strain evidence="2">Lor288</strain>
    </source>
</reference>
<evidence type="ECO:0000313" key="2">
    <source>
        <dbReference type="EMBL" id="KAK8955892.1"/>
    </source>
</evidence>
<evidence type="ECO:0000256" key="1">
    <source>
        <dbReference type="SAM" id="MobiDB-lite"/>
    </source>
</evidence>
<name>A0ABR2M084_9ASPA</name>